<feature type="region of interest" description="Disordered" evidence="1">
    <location>
        <begin position="489"/>
        <end position="578"/>
    </location>
</feature>
<sequence length="979" mass="107491">MRQHSSATELRRSYCISGEEIPPVPALTWNDFPLSPTPQAVNRPSPFGTVSEATSSLVPLSDPEDGAQRTPVKVGHRRRRSGARTVASIAEGLRQMNPFRRGASRPNRSDNLESTPRKGSNEIPFGDNFQTPSRTQKTKEAEKLLAAEITVPPSPSNLPQTPSGNSESIMTDPPLHPYGSAAPRPAPERDSRRSENCRRPHTAFRSDALVVDHSPSKPYQSGRSPMPQQAGGQCGSTYTVGSPPIPYGSTVSKATPVSVDHSMKDNASELRQMALRPALRNPPHLSQSVPLPVLGDNIQWPVAIDPSAVPISCPVITGIRSGNGRDTVQSRHGATFSASREDTFASETFPGNATSRIKTDMSLIEKDGEGVRADSSWIPPEESSREGGTPLLPTEHYSIPMKGVSNVLEIDDSRLGKDLLQSKHAASFVTQQDVASDWEVDARRSEHNTEGVPAAVSLTDTPSPVRNGHDIGDLRSPTTKQLLMARATEIQTASDGRNRDTMSRSASTAPNYFPPSARKPLPSIPIEPQDANPSTPQRANVPARGTSTSPSQSRSTDLKSLNFSRPRPLDSRLKLLRPPNFNPSPYGILPWPSHTSTKAAGILDDPFTGNTDLESENLGGAVVIDTKPELKHFTARGSRGPSFERIIAITEKLRRGQYDNGGTKLEGVKKLIVKGLWNGVGFDSKDAEYGVEQASELQRKEEGQATELIAAVLKMMDRLQEFEWKSELPFTKALWPGMPTATITIVFIDIFRAGAGDDDETGAFLPEDLVPLRTLAALRSLTVVGMTESYQKQIWEALWLIPGVRHLDLRMTTEPALRRDRDEKWEYIEGPWKIKKFDEVALTYHGNRGSGKIHFNSGYGEYLDIMCMMKAWRAIHPDQPQRKMGLESLTLEGFIVDAQPFVKIFDESKFKRLEFVGLNMDAGLALKPAMMVGMKVIIPGESKLLQVRQMAAFYPAGSAKLITIGRKKKSKNEKLARFL</sequence>
<feature type="region of interest" description="Disordered" evidence="1">
    <location>
        <begin position="442"/>
        <end position="477"/>
    </location>
</feature>
<proteinExistence type="predicted"/>
<feature type="compositionally biased region" description="Polar residues" evidence="1">
    <location>
        <begin position="157"/>
        <end position="169"/>
    </location>
</feature>
<keyword evidence="3" id="KW-1185">Reference proteome</keyword>
<dbReference type="EMBL" id="JAGHQM010000886">
    <property type="protein sequence ID" value="KAH0557178.1"/>
    <property type="molecule type" value="Genomic_DNA"/>
</dbReference>
<feature type="compositionally biased region" description="Polar residues" evidence="1">
    <location>
        <begin position="217"/>
        <end position="240"/>
    </location>
</feature>
<evidence type="ECO:0000256" key="1">
    <source>
        <dbReference type="SAM" id="MobiDB-lite"/>
    </source>
</evidence>
<reference evidence="2" key="1">
    <citation type="submission" date="2021-03" db="EMBL/GenBank/DDBJ databases">
        <title>Comparative genomics and phylogenomic investigation of the class Geoglossomycetes provide insights into ecological specialization and systematics.</title>
        <authorList>
            <person name="Melie T."/>
            <person name="Pirro S."/>
            <person name="Miller A.N."/>
            <person name="Quandt A."/>
        </authorList>
    </citation>
    <scope>NUCLEOTIDE SEQUENCE</scope>
    <source>
        <strain evidence="2">CAQ_001_2017</strain>
    </source>
</reference>
<feature type="region of interest" description="Disordered" evidence="1">
    <location>
        <begin position="368"/>
        <end position="392"/>
    </location>
</feature>
<feature type="compositionally biased region" description="Basic and acidic residues" evidence="1">
    <location>
        <begin position="186"/>
        <end position="198"/>
    </location>
</feature>
<dbReference type="Proteomes" id="UP000750711">
    <property type="component" value="Unassembled WGS sequence"/>
</dbReference>
<evidence type="ECO:0000313" key="3">
    <source>
        <dbReference type="Proteomes" id="UP000750711"/>
    </source>
</evidence>
<feature type="region of interest" description="Disordered" evidence="1">
    <location>
        <begin position="29"/>
        <end position="257"/>
    </location>
</feature>
<feature type="compositionally biased region" description="Basic and acidic residues" evidence="1">
    <location>
        <begin position="107"/>
        <end position="120"/>
    </location>
</feature>
<name>A0A9P8LA61_9PEZI</name>
<evidence type="ECO:0000313" key="2">
    <source>
        <dbReference type="EMBL" id="KAH0557178.1"/>
    </source>
</evidence>
<protein>
    <submittedName>
        <fullName evidence="2">Uncharacterized protein</fullName>
    </submittedName>
</protein>
<feature type="compositionally biased region" description="Polar residues" evidence="1">
    <location>
        <begin position="545"/>
        <end position="563"/>
    </location>
</feature>
<dbReference type="AlphaFoldDB" id="A0A9P8LA61"/>
<accession>A0A9P8LA61</accession>
<gene>
    <name evidence="2" type="ORF">GP486_005029</name>
</gene>
<comment type="caution">
    <text evidence="2">The sequence shown here is derived from an EMBL/GenBank/DDBJ whole genome shotgun (WGS) entry which is preliminary data.</text>
</comment>
<organism evidence="2 3">
    <name type="scientific">Trichoglossum hirsutum</name>
    <dbReference type="NCBI Taxonomy" id="265104"/>
    <lineage>
        <taxon>Eukaryota</taxon>
        <taxon>Fungi</taxon>
        <taxon>Dikarya</taxon>
        <taxon>Ascomycota</taxon>
        <taxon>Pezizomycotina</taxon>
        <taxon>Geoglossomycetes</taxon>
        <taxon>Geoglossales</taxon>
        <taxon>Geoglossaceae</taxon>
        <taxon>Trichoglossum</taxon>
    </lineage>
</organism>